<feature type="transmembrane region" description="Helical" evidence="5">
    <location>
        <begin position="398"/>
        <end position="419"/>
    </location>
</feature>
<evidence type="ECO:0000256" key="1">
    <source>
        <dbReference type="ARBA" id="ARBA00004141"/>
    </source>
</evidence>
<evidence type="ECO:0000313" key="7">
    <source>
        <dbReference type="EMBL" id="OGY34839.1"/>
    </source>
</evidence>
<keyword evidence="4 5" id="KW-0472">Membrane</keyword>
<evidence type="ECO:0000259" key="6">
    <source>
        <dbReference type="Pfam" id="PF04932"/>
    </source>
</evidence>
<dbReference type="AlphaFoldDB" id="A0A1G1X4A6"/>
<dbReference type="EMBL" id="MHHR01000009">
    <property type="protein sequence ID" value="OGY34839.1"/>
    <property type="molecule type" value="Genomic_DNA"/>
</dbReference>
<feature type="transmembrane region" description="Helical" evidence="5">
    <location>
        <begin position="173"/>
        <end position="190"/>
    </location>
</feature>
<name>A0A1G1X4A6_9BACT</name>
<proteinExistence type="predicted"/>
<feature type="transmembrane region" description="Helical" evidence="5">
    <location>
        <begin position="98"/>
        <end position="116"/>
    </location>
</feature>
<dbReference type="PANTHER" id="PTHR37422:SF13">
    <property type="entry name" value="LIPOPOLYSACCHARIDE BIOSYNTHESIS PROTEIN PA4999-RELATED"/>
    <property type="match status" value="1"/>
</dbReference>
<feature type="domain" description="O-antigen ligase-related" evidence="6">
    <location>
        <begin position="208"/>
        <end position="354"/>
    </location>
</feature>
<keyword evidence="3 5" id="KW-1133">Transmembrane helix</keyword>
<feature type="transmembrane region" description="Helical" evidence="5">
    <location>
        <begin position="374"/>
        <end position="392"/>
    </location>
</feature>
<evidence type="ECO:0000256" key="2">
    <source>
        <dbReference type="ARBA" id="ARBA00022692"/>
    </source>
</evidence>
<keyword evidence="2 5" id="KW-0812">Transmembrane</keyword>
<evidence type="ECO:0000256" key="5">
    <source>
        <dbReference type="SAM" id="Phobius"/>
    </source>
</evidence>
<protein>
    <recommendedName>
        <fullName evidence="6">O-antigen ligase-related domain-containing protein</fullName>
    </recommendedName>
</protein>
<feature type="transmembrane region" description="Helical" evidence="5">
    <location>
        <begin position="253"/>
        <end position="272"/>
    </location>
</feature>
<feature type="transmembrane region" description="Helical" evidence="5">
    <location>
        <begin position="29"/>
        <end position="50"/>
    </location>
</feature>
<dbReference type="Pfam" id="PF04932">
    <property type="entry name" value="Wzy_C"/>
    <property type="match status" value="1"/>
</dbReference>
<feature type="transmembrane region" description="Helical" evidence="5">
    <location>
        <begin position="128"/>
        <end position="146"/>
    </location>
</feature>
<dbReference type="GO" id="GO:0016020">
    <property type="term" value="C:membrane"/>
    <property type="evidence" value="ECO:0007669"/>
    <property type="project" value="UniProtKB-SubCell"/>
</dbReference>
<feature type="transmembrane region" description="Helical" evidence="5">
    <location>
        <begin position="62"/>
        <end position="86"/>
    </location>
</feature>
<accession>A0A1G1X4A6</accession>
<evidence type="ECO:0000256" key="3">
    <source>
        <dbReference type="ARBA" id="ARBA00022989"/>
    </source>
</evidence>
<feature type="transmembrane region" description="Helical" evidence="5">
    <location>
        <begin position="224"/>
        <end position="241"/>
    </location>
</feature>
<evidence type="ECO:0000256" key="4">
    <source>
        <dbReference type="ARBA" id="ARBA00023136"/>
    </source>
</evidence>
<dbReference type="InterPro" id="IPR051533">
    <property type="entry name" value="WaaL-like"/>
</dbReference>
<evidence type="ECO:0000313" key="8">
    <source>
        <dbReference type="Proteomes" id="UP000177528"/>
    </source>
</evidence>
<feature type="transmembrane region" description="Helical" evidence="5">
    <location>
        <begin position="338"/>
        <end position="362"/>
    </location>
</feature>
<dbReference type="InterPro" id="IPR007016">
    <property type="entry name" value="O-antigen_ligase-rel_domated"/>
</dbReference>
<comment type="subcellular location">
    <subcellularLocation>
        <location evidence="1">Membrane</location>
        <topology evidence="1">Multi-pass membrane protein</topology>
    </subcellularLocation>
</comment>
<organism evidence="7 8">
    <name type="scientific">Candidatus Andersenbacteria bacterium RIFCSPHIGHO2_12_FULL_45_11</name>
    <dbReference type="NCBI Taxonomy" id="1797281"/>
    <lineage>
        <taxon>Bacteria</taxon>
        <taxon>Candidatus Anderseniibacteriota</taxon>
    </lineage>
</organism>
<comment type="caution">
    <text evidence="7">The sequence shown here is derived from an EMBL/GenBank/DDBJ whole genome shotgun (WGS) entry which is preliminary data.</text>
</comment>
<dbReference type="Proteomes" id="UP000177528">
    <property type="component" value="Unassembled WGS sequence"/>
</dbReference>
<gene>
    <name evidence="7" type="ORF">A3D99_02950</name>
</gene>
<sequence>MLVIWATSIICGQLVRLPLFGNPPTGGGVILPSDIANVLVIVYAIVAPLAPDGERVRVRGKAQWALAAITPFLLWSLFVLCIHIGQLSGEEFIVALSYWIRLFTTLALLPSFFVIFQNKNNQKLLRPLILFLVIPLVVLGYIQLIVQPSLHGISGGWDPHNFRMVSTWLDPNFFGIFLVILLPYVVVGNSGKRLGLTLKPQALRRIAAVSIIFPAILLTQSRSTFIAIFVAGTICGILYLLRVRITPIYKKLVILGASLAIACIVLGIMLLGDRASNIFLHDPTVSIRSDAYKTVWRNLVEPNILLGVGYNAYQFAAKDAGVISDFTAHSRAGSDSSVLTLLVTTGIIGTALFFAPIFAAMAFHLRKFLQTNNLYSLCFLFVTLALLMQSQFTNSLLYPHILMVYMLLAAVVSIPSPVLGEGGGEGKSL</sequence>
<dbReference type="PANTHER" id="PTHR37422">
    <property type="entry name" value="TEICHURONIC ACID BIOSYNTHESIS PROTEIN TUAE"/>
    <property type="match status" value="1"/>
</dbReference>
<reference evidence="7 8" key="1">
    <citation type="journal article" date="2016" name="Nat. Commun.">
        <title>Thousands of microbial genomes shed light on interconnected biogeochemical processes in an aquifer system.</title>
        <authorList>
            <person name="Anantharaman K."/>
            <person name="Brown C.T."/>
            <person name="Hug L.A."/>
            <person name="Sharon I."/>
            <person name="Castelle C.J."/>
            <person name="Probst A.J."/>
            <person name="Thomas B.C."/>
            <person name="Singh A."/>
            <person name="Wilkins M.J."/>
            <person name="Karaoz U."/>
            <person name="Brodie E.L."/>
            <person name="Williams K.H."/>
            <person name="Hubbard S.S."/>
            <person name="Banfield J.F."/>
        </authorList>
    </citation>
    <scope>NUCLEOTIDE SEQUENCE [LARGE SCALE GENOMIC DNA]</scope>
</reference>
<feature type="transmembrane region" description="Helical" evidence="5">
    <location>
        <begin position="202"/>
        <end position="218"/>
    </location>
</feature>